<organism evidence="1">
    <name type="scientific">Arundo donax</name>
    <name type="common">Giant reed</name>
    <name type="synonym">Donax arundinaceus</name>
    <dbReference type="NCBI Taxonomy" id="35708"/>
    <lineage>
        <taxon>Eukaryota</taxon>
        <taxon>Viridiplantae</taxon>
        <taxon>Streptophyta</taxon>
        <taxon>Embryophyta</taxon>
        <taxon>Tracheophyta</taxon>
        <taxon>Spermatophyta</taxon>
        <taxon>Magnoliopsida</taxon>
        <taxon>Liliopsida</taxon>
        <taxon>Poales</taxon>
        <taxon>Poaceae</taxon>
        <taxon>PACMAD clade</taxon>
        <taxon>Arundinoideae</taxon>
        <taxon>Arundineae</taxon>
        <taxon>Arundo</taxon>
    </lineage>
</organism>
<protein>
    <submittedName>
        <fullName evidence="1">Uncharacterized protein</fullName>
    </submittedName>
</protein>
<reference evidence="1" key="2">
    <citation type="journal article" date="2015" name="Data Brief">
        <title>Shoot transcriptome of the giant reed, Arundo donax.</title>
        <authorList>
            <person name="Barrero R.A."/>
            <person name="Guerrero F.D."/>
            <person name="Moolhuijzen P."/>
            <person name="Goolsby J.A."/>
            <person name="Tidwell J."/>
            <person name="Bellgard S.E."/>
            <person name="Bellgard M.I."/>
        </authorList>
    </citation>
    <scope>NUCLEOTIDE SEQUENCE</scope>
    <source>
        <tissue evidence="1">Shoot tissue taken approximately 20 cm above the soil surface</tissue>
    </source>
</reference>
<dbReference type="EMBL" id="GBRH01273434">
    <property type="protein sequence ID" value="JAD24461.1"/>
    <property type="molecule type" value="Transcribed_RNA"/>
</dbReference>
<proteinExistence type="predicted"/>
<name>A0A0A8YEE8_ARUDO</name>
<sequence length="20" mass="2139">MHCYNLFSCSSASPFPSSSS</sequence>
<reference evidence="1" key="1">
    <citation type="submission" date="2014-09" db="EMBL/GenBank/DDBJ databases">
        <authorList>
            <person name="Magalhaes I.L.F."/>
            <person name="Oliveira U."/>
            <person name="Santos F.R."/>
            <person name="Vidigal T.H.D.A."/>
            <person name="Brescovit A.D."/>
            <person name="Santos A.J."/>
        </authorList>
    </citation>
    <scope>NUCLEOTIDE SEQUENCE</scope>
    <source>
        <tissue evidence="1">Shoot tissue taken approximately 20 cm above the soil surface</tissue>
    </source>
</reference>
<accession>A0A0A8YEE8</accession>
<evidence type="ECO:0000313" key="1">
    <source>
        <dbReference type="EMBL" id="JAD24461.1"/>
    </source>
</evidence>
<dbReference type="AlphaFoldDB" id="A0A0A8YEE8"/>